<evidence type="ECO:0000313" key="2">
    <source>
        <dbReference type="Proteomes" id="UP000255286"/>
    </source>
</evidence>
<sequence length="30" mass="3739">MFFWLRNNSLIGIERFLFCLKRDWKCSESV</sequence>
<comment type="caution">
    <text evidence="1">The sequence shown here is derived from an EMBL/GenBank/DDBJ whole genome shotgun (WGS) entry which is preliminary data.</text>
</comment>
<dbReference type="AlphaFoldDB" id="A0A9Q7ZGJ0"/>
<dbReference type="Proteomes" id="UP000255286">
    <property type="component" value="Unassembled WGS sequence"/>
</dbReference>
<accession>A0A9Q7ZGJ0</accession>
<dbReference type="EMBL" id="UIGT01000001">
    <property type="protein sequence ID" value="SUX78072.1"/>
    <property type="molecule type" value="Genomic_DNA"/>
</dbReference>
<protein>
    <submittedName>
        <fullName evidence="1">Uncharacterized protein</fullName>
    </submittedName>
</protein>
<reference evidence="1 2" key="1">
    <citation type="submission" date="2018-06" db="EMBL/GenBank/DDBJ databases">
        <authorList>
            <consortium name="Pathogen Informatics"/>
            <person name="Doyle S."/>
        </authorList>
    </citation>
    <scope>NUCLEOTIDE SEQUENCE [LARGE SCALE GENOMIC DNA]</scope>
    <source>
        <strain evidence="1 2">NCTC8782</strain>
    </source>
</reference>
<proteinExistence type="predicted"/>
<name>A0A9Q7ZGJ0_9ENTR</name>
<evidence type="ECO:0000313" key="1">
    <source>
        <dbReference type="EMBL" id="SUX78072.1"/>
    </source>
</evidence>
<organism evidence="1 2">
    <name type="scientific">Citrobacter youngae</name>
    <dbReference type="NCBI Taxonomy" id="133448"/>
    <lineage>
        <taxon>Bacteria</taxon>
        <taxon>Pseudomonadati</taxon>
        <taxon>Pseudomonadota</taxon>
        <taxon>Gammaproteobacteria</taxon>
        <taxon>Enterobacterales</taxon>
        <taxon>Enterobacteriaceae</taxon>
        <taxon>Citrobacter</taxon>
        <taxon>Citrobacter freundii complex</taxon>
    </lineage>
</organism>
<gene>
    <name evidence="1" type="ORF">NCTC8782_00509</name>
</gene>